<dbReference type="EMBL" id="CP036434">
    <property type="protein sequence ID" value="QDV08347.1"/>
    <property type="molecule type" value="Genomic_DNA"/>
</dbReference>
<sequence>MILPTLTTALLALTAVQVETPEAPSAPETLDPSKPAVIESSDEPAATEYFLISAPPGEPGEESAAGNSPWESKSRRRGEEGEPIAAVALRVIERQGGAGAGAAEFLYEREIVFAEGGLRIRHTETGQGASRRLVWREFLPSASRTWVADWTAGERGAEVRSIGYGWNRPVHETVMSHLELELPVFGPLEILHGLRTGGLWCGDAGGVLGVIDPSSASIIEADRSVAPIGSEALVDLRRPDGTLLLGADFDLRTGAFTALRLSDREASSRRIERAEFDRLNRRWTVESRRPYDAMLALIPARR</sequence>
<accession>A0A518EW86</accession>
<feature type="region of interest" description="Disordered" evidence="1">
    <location>
        <begin position="52"/>
        <end position="79"/>
    </location>
</feature>
<feature type="region of interest" description="Disordered" evidence="1">
    <location>
        <begin position="21"/>
        <end position="40"/>
    </location>
</feature>
<protein>
    <submittedName>
        <fullName evidence="2">Uncharacterized protein</fullName>
    </submittedName>
</protein>
<dbReference type="AlphaFoldDB" id="A0A518EW86"/>
<gene>
    <name evidence="2" type="ORF">Poly30_38850</name>
</gene>
<name>A0A518EW86_9BACT</name>
<reference evidence="2 3" key="1">
    <citation type="submission" date="2019-02" db="EMBL/GenBank/DDBJ databases">
        <title>Deep-cultivation of Planctomycetes and their phenomic and genomic characterization uncovers novel biology.</title>
        <authorList>
            <person name="Wiegand S."/>
            <person name="Jogler M."/>
            <person name="Boedeker C."/>
            <person name="Pinto D."/>
            <person name="Vollmers J."/>
            <person name="Rivas-Marin E."/>
            <person name="Kohn T."/>
            <person name="Peeters S.H."/>
            <person name="Heuer A."/>
            <person name="Rast P."/>
            <person name="Oberbeckmann S."/>
            <person name="Bunk B."/>
            <person name="Jeske O."/>
            <person name="Meyerdierks A."/>
            <person name="Storesund J.E."/>
            <person name="Kallscheuer N."/>
            <person name="Luecker S."/>
            <person name="Lage O.M."/>
            <person name="Pohl T."/>
            <person name="Merkel B.J."/>
            <person name="Hornburger P."/>
            <person name="Mueller R.-W."/>
            <person name="Bruemmer F."/>
            <person name="Labrenz M."/>
            <person name="Spormann A.M."/>
            <person name="Op den Camp H."/>
            <person name="Overmann J."/>
            <person name="Amann R."/>
            <person name="Jetten M.S.M."/>
            <person name="Mascher T."/>
            <person name="Medema M.H."/>
            <person name="Devos D.P."/>
            <person name="Kaster A.-K."/>
            <person name="Ovreas L."/>
            <person name="Rohde M."/>
            <person name="Galperin M.Y."/>
            <person name="Jogler C."/>
        </authorList>
    </citation>
    <scope>NUCLEOTIDE SEQUENCE [LARGE SCALE GENOMIC DNA]</scope>
    <source>
        <strain evidence="2 3">Poly30</strain>
    </source>
</reference>
<keyword evidence="3" id="KW-1185">Reference proteome</keyword>
<proteinExistence type="predicted"/>
<evidence type="ECO:0000256" key="1">
    <source>
        <dbReference type="SAM" id="MobiDB-lite"/>
    </source>
</evidence>
<evidence type="ECO:0000313" key="2">
    <source>
        <dbReference type="EMBL" id="QDV08347.1"/>
    </source>
</evidence>
<dbReference type="Proteomes" id="UP000320390">
    <property type="component" value="Chromosome"/>
</dbReference>
<dbReference type="RefSeq" id="WP_145200839.1">
    <property type="nucleotide sequence ID" value="NZ_CP036434.1"/>
</dbReference>
<evidence type="ECO:0000313" key="3">
    <source>
        <dbReference type="Proteomes" id="UP000320390"/>
    </source>
</evidence>
<organism evidence="2 3">
    <name type="scientific">Saltatorellus ferox</name>
    <dbReference type="NCBI Taxonomy" id="2528018"/>
    <lineage>
        <taxon>Bacteria</taxon>
        <taxon>Pseudomonadati</taxon>
        <taxon>Planctomycetota</taxon>
        <taxon>Planctomycetia</taxon>
        <taxon>Planctomycetia incertae sedis</taxon>
        <taxon>Saltatorellus</taxon>
    </lineage>
</organism>